<protein>
    <submittedName>
        <fullName evidence="5">Arylsulfatase family, member K</fullName>
    </submittedName>
</protein>
<keyword evidence="6" id="KW-1185">Reference proteome</keyword>
<reference evidence="5" key="1">
    <citation type="submission" date="2025-08" db="UniProtKB">
        <authorList>
            <consortium name="Ensembl"/>
        </authorList>
    </citation>
    <scope>IDENTIFICATION</scope>
</reference>
<dbReference type="AlphaFoldDB" id="A0A8C7ZY54"/>
<dbReference type="Ensembl" id="ENSOSIT00000050351.1">
    <property type="protein sequence ID" value="ENSOSIP00000047918.1"/>
    <property type="gene ID" value="ENSOSIG00000022603.1"/>
</dbReference>
<organism evidence="5 6">
    <name type="scientific">Oryzias sinensis</name>
    <name type="common">Chinese medaka</name>
    <dbReference type="NCBI Taxonomy" id="183150"/>
    <lineage>
        <taxon>Eukaryota</taxon>
        <taxon>Metazoa</taxon>
        <taxon>Chordata</taxon>
        <taxon>Craniata</taxon>
        <taxon>Vertebrata</taxon>
        <taxon>Euteleostomi</taxon>
        <taxon>Actinopterygii</taxon>
        <taxon>Neopterygii</taxon>
        <taxon>Teleostei</taxon>
        <taxon>Neoteleostei</taxon>
        <taxon>Acanthomorphata</taxon>
        <taxon>Ovalentaria</taxon>
        <taxon>Atherinomorphae</taxon>
        <taxon>Beloniformes</taxon>
        <taxon>Adrianichthyidae</taxon>
        <taxon>Oryziinae</taxon>
        <taxon>Oryzias</taxon>
    </lineage>
</organism>
<reference evidence="5" key="2">
    <citation type="submission" date="2025-09" db="UniProtKB">
        <authorList>
            <consortium name="Ensembl"/>
        </authorList>
    </citation>
    <scope>IDENTIFICATION</scope>
</reference>
<evidence type="ECO:0000259" key="4">
    <source>
        <dbReference type="Pfam" id="PF00884"/>
    </source>
</evidence>
<feature type="signal peptide" evidence="3">
    <location>
        <begin position="1"/>
        <end position="19"/>
    </location>
</feature>
<dbReference type="Gene3D" id="3.40.720.10">
    <property type="entry name" value="Alkaline Phosphatase, subunit A"/>
    <property type="match status" value="2"/>
</dbReference>
<evidence type="ECO:0000256" key="1">
    <source>
        <dbReference type="ARBA" id="ARBA00001913"/>
    </source>
</evidence>
<accession>A0A8C7ZY54</accession>
<dbReference type="InterPro" id="IPR000917">
    <property type="entry name" value="Sulfatase_N"/>
</dbReference>
<dbReference type="PANTHER" id="PTHR46615:SF1">
    <property type="entry name" value="ARYLSULFATASE K"/>
    <property type="match status" value="1"/>
</dbReference>
<dbReference type="GO" id="GO:0004065">
    <property type="term" value="F:arylsulfatase activity"/>
    <property type="evidence" value="ECO:0007669"/>
    <property type="project" value="TreeGrafter"/>
</dbReference>
<evidence type="ECO:0000313" key="5">
    <source>
        <dbReference type="Ensembl" id="ENSOSIP00000047918.1"/>
    </source>
</evidence>
<evidence type="ECO:0000313" key="6">
    <source>
        <dbReference type="Proteomes" id="UP000694383"/>
    </source>
</evidence>
<evidence type="ECO:0000256" key="2">
    <source>
        <dbReference type="ARBA" id="ARBA00008779"/>
    </source>
</evidence>
<feature type="domain" description="Sulfatase N-terminal" evidence="4">
    <location>
        <begin position="27"/>
        <end position="395"/>
    </location>
</feature>
<dbReference type="InterPro" id="IPR017850">
    <property type="entry name" value="Alkaline_phosphatase_core_sf"/>
</dbReference>
<dbReference type="InterPro" id="IPR051849">
    <property type="entry name" value="GAG-degrading_sulfatase"/>
</dbReference>
<dbReference type="SUPFAM" id="SSF53649">
    <property type="entry name" value="Alkaline phosphatase-like"/>
    <property type="match status" value="1"/>
</dbReference>
<keyword evidence="3" id="KW-0732">Signal</keyword>
<evidence type="ECO:0000256" key="3">
    <source>
        <dbReference type="SAM" id="SignalP"/>
    </source>
</evidence>
<dbReference type="PANTHER" id="PTHR46615">
    <property type="entry name" value="ARYLSULFATASE K"/>
    <property type="match status" value="1"/>
</dbReference>
<dbReference type="GeneTree" id="ENSGT00940000158982"/>
<dbReference type="GO" id="GO:0015024">
    <property type="term" value="F:glucuronate-2-sulfatase activity"/>
    <property type="evidence" value="ECO:0007669"/>
    <property type="project" value="TreeGrafter"/>
</dbReference>
<comment type="similarity">
    <text evidence="2">Belongs to the sulfatase family.</text>
</comment>
<dbReference type="Proteomes" id="UP000694383">
    <property type="component" value="Unplaced"/>
</dbReference>
<sequence>MERMFLVTFPFFFTYFAQSICLNVSRPNIFMVMSDAFDGRLSFDPGSKVVQLPYINYLRQLGSTFLNAYTNSPICCPSRAAMWSGQFVHLTQSWNNYKCLEANATTWMDLLEENGYLTKMMGKLDFTSGSHSVSNRVEAWTRDVPFLLTQEGRPVSQLVGNMSTIKVMKKDWQNTDQASQWIRHRAAFSNQPFALYLGLNLPHPYKTESLGPTAGGSTFRSSPYWLSKARLLCLDLFFKSIVLAKSVFYLYHTDSQFGCTQVSHKLVSVPKWLPMAAMHPVDYYSTLTKNCSGDFTEEEIKSIRAFYYAMCAEADAMLGEVISALRESKLLSNTVVIFTADHGELAMEHRQFYKMSMFEGSSHVPLLVMGPGLMSDLQVNQPVSLVDLYPTVLEISEISALSHLSGYSLLPLISKSRGISKKQHPGWVLSEYHGCNVNASTYMLRSGQWKYIVYSDGISLPPQLFDLSLDKDELHNVVHKFPDVQSRLESLLRSIVDYPQVSSTVHLYNKKAFGKWRWGLGKNYSHVIAGLRWHVDWQKDVLAHEKAIETWLNGTL</sequence>
<name>A0A8C7ZY54_9TELE</name>
<feature type="chain" id="PRO_5034763002" evidence="3">
    <location>
        <begin position="20"/>
        <end position="556"/>
    </location>
</feature>
<proteinExistence type="inferred from homology"/>
<comment type="cofactor">
    <cofactor evidence="1">
        <name>Ca(2+)</name>
        <dbReference type="ChEBI" id="CHEBI:29108"/>
    </cofactor>
</comment>
<dbReference type="Pfam" id="PF00884">
    <property type="entry name" value="Sulfatase"/>
    <property type="match status" value="1"/>
</dbReference>